<dbReference type="Proteomes" id="UP001164761">
    <property type="component" value="Chromosome"/>
</dbReference>
<evidence type="ECO:0000313" key="2">
    <source>
        <dbReference type="EMBL" id="WAH43178.1"/>
    </source>
</evidence>
<organism evidence="2 3">
    <name type="scientific">Alicyclobacillus fastidiosus</name>
    <dbReference type="NCBI Taxonomy" id="392011"/>
    <lineage>
        <taxon>Bacteria</taxon>
        <taxon>Bacillati</taxon>
        <taxon>Bacillota</taxon>
        <taxon>Bacilli</taxon>
        <taxon>Bacillales</taxon>
        <taxon>Alicyclobacillaceae</taxon>
        <taxon>Alicyclobacillus</taxon>
    </lineage>
</organism>
<reference evidence="2" key="1">
    <citation type="submission" date="2022-08" db="EMBL/GenBank/DDBJ databases">
        <title>Alicyclobacillus fastidiosus DSM 17978, complete genome.</title>
        <authorList>
            <person name="Wang Q."/>
            <person name="Cai R."/>
            <person name="Wang Z."/>
        </authorList>
    </citation>
    <scope>NUCLEOTIDE SEQUENCE</scope>
    <source>
        <strain evidence="2">DSM 17978</strain>
    </source>
</reference>
<protein>
    <submittedName>
        <fullName evidence="2">DinB family protein</fullName>
    </submittedName>
</protein>
<dbReference type="EMBL" id="CP104067">
    <property type="protein sequence ID" value="WAH43178.1"/>
    <property type="molecule type" value="Genomic_DNA"/>
</dbReference>
<gene>
    <name evidence="2" type="ORF">NZD89_07195</name>
</gene>
<accession>A0ABY6ZJR1</accession>
<name>A0ABY6ZJR1_9BACL</name>
<evidence type="ECO:0000259" key="1">
    <source>
        <dbReference type="Pfam" id="PF12867"/>
    </source>
</evidence>
<proteinExistence type="predicted"/>
<dbReference type="InterPro" id="IPR034660">
    <property type="entry name" value="DinB/YfiT-like"/>
</dbReference>
<dbReference type="SUPFAM" id="SSF109854">
    <property type="entry name" value="DinB/YfiT-like putative metalloenzymes"/>
    <property type="match status" value="1"/>
</dbReference>
<feature type="domain" description="DinB-like" evidence="1">
    <location>
        <begin position="13"/>
        <end position="150"/>
    </location>
</feature>
<sequence>MTTTAEIKRALLELHDELERTVAGITPSELHWKADDSTWSVAQILAHVAEFEQFFSQDVLRLRDNPGTSFGRTMEHADRVQAVQLTGSEALEGLLQSIEHSRQVTIDMLDGLTDADLLVEGNHPKFGVRTIEWEIGHFLTEHLEKHIGQVNRTKLAYKQSVVH</sequence>
<evidence type="ECO:0000313" key="3">
    <source>
        <dbReference type="Proteomes" id="UP001164761"/>
    </source>
</evidence>
<dbReference type="InterPro" id="IPR024775">
    <property type="entry name" value="DinB-like"/>
</dbReference>
<dbReference type="RefSeq" id="WP_268007055.1">
    <property type="nucleotide sequence ID" value="NZ_BSUT01000001.1"/>
</dbReference>
<dbReference type="Gene3D" id="1.20.120.450">
    <property type="entry name" value="dinb family like domain"/>
    <property type="match status" value="1"/>
</dbReference>
<dbReference type="Pfam" id="PF12867">
    <property type="entry name" value="DinB_2"/>
    <property type="match status" value="1"/>
</dbReference>
<keyword evidence="3" id="KW-1185">Reference proteome</keyword>